<dbReference type="EMBL" id="GBXM01013671">
    <property type="protein sequence ID" value="JAH94906.1"/>
    <property type="molecule type" value="Transcribed_RNA"/>
</dbReference>
<reference evidence="2" key="2">
    <citation type="journal article" date="2015" name="Fish Shellfish Immunol.">
        <title>Early steps in the European eel (Anguilla anguilla)-Vibrio vulnificus interaction in the gills: Role of the RtxA13 toxin.</title>
        <authorList>
            <person name="Callol A."/>
            <person name="Pajuelo D."/>
            <person name="Ebbesson L."/>
            <person name="Teles M."/>
            <person name="MacKenzie S."/>
            <person name="Amaro C."/>
        </authorList>
    </citation>
    <scope>NUCLEOTIDE SEQUENCE</scope>
</reference>
<organism evidence="2">
    <name type="scientific">Anguilla anguilla</name>
    <name type="common">European freshwater eel</name>
    <name type="synonym">Muraena anguilla</name>
    <dbReference type="NCBI Taxonomy" id="7936"/>
    <lineage>
        <taxon>Eukaryota</taxon>
        <taxon>Metazoa</taxon>
        <taxon>Chordata</taxon>
        <taxon>Craniata</taxon>
        <taxon>Vertebrata</taxon>
        <taxon>Euteleostomi</taxon>
        <taxon>Actinopterygii</taxon>
        <taxon>Neopterygii</taxon>
        <taxon>Teleostei</taxon>
        <taxon>Anguilliformes</taxon>
        <taxon>Anguillidae</taxon>
        <taxon>Anguilla</taxon>
    </lineage>
</organism>
<keyword evidence="1" id="KW-0472">Membrane</keyword>
<dbReference type="AlphaFoldDB" id="A0A0E9WXL1"/>
<accession>A0A0E9WXL1</accession>
<keyword evidence="1" id="KW-1133">Transmembrane helix</keyword>
<evidence type="ECO:0000256" key="1">
    <source>
        <dbReference type="SAM" id="Phobius"/>
    </source>
</evidence>
<reference evidence="2" key="1">
    <citation type="submission" date="2014-11" db="EMBL/GenBank/DDBJ databases">
        <authorList>
            <person name="Amaro Gonzalez C."/>
        </authorList>
    </citation>
    <scope>NUCLEOTIDE SEQUENCE</scope>
</reference>
<name>A0A0E9WXL1_ANGAN</name>
<feature type="transmembrane region" description="Helical" evidence="1">
    <location>
        <begin position="12"/>
        <end position="30"/>
    </location>
</feature>
<sequence length="51" mass="6067">MASPVQCHYFFFSFYFGFFFLNIQIIRTILSCQIKKIYCGSLFFPLPKKVS</sequence>
<keyword evidence="1" id="KW-0812">Transmembrane</keyword>
<protein>
    <submittedName>
        <fullName evidence="2">Uncharacterized protein</fullName>
    </submittedName>
</protein>
<evidence type="ECO:0000313" key="2">
    <source>
        <dbReference type="EMBL" id="JAH94906.1"/>
    </source>
</evidence>
<proteinExistence type="predicted"/>